<gene>
    <name evidence="1" type="ORF">YC6258_02891</name>
</gene>
<accession>A0A0C5VWU4</accession>
<dbReference type="EMBL" id="CP007142">
    <property type="protein sequence ID" value="AJQ94929.1"/>
    <property type="molecule type" value="Genomic_DNA"/>
</dbReference>
<sequence length="45" mass="5173">MLLFAICPLTDIQHVCNMLAPVQVVQSYHADIGHFFIVLLFLQSW</sequence>
<dbReference type="STRING" id="1445510.YC6258_02891"/>
<dbReference type="AlphaFoldDB" id="A0A0C5VWU4"/>
<protein>
    <submittedName>
        <fullName evidence="1">Uncharacterized protein</fullName>
    </submittedName>
</protein>
<evidence type="ECO:0000313" key="1">
    <source>
        <dbReference type="EMBL" id="AJQ94929.1"/>
    </source>
</evidence>
<keyword evidence="2" id="KW-1185">Reference proteome</keyword>
<name>A0A0C5VWU4_9GAMM</name>
<dbReference type="HOGENOM" id="CLU_3200413_0_0_6"/>
<dbReference type="Proteomes" id="UP000032266">
    <property type="component" value="Chromosome"/>
</dbReference>
<organism evidence="1 2">
    <name type="scientific">Gynuella sunshinyii YC6258</name>
    <dbReference type="NCBI Taxonomy" id="1445510"/>
    <lineage>
        <taxon>Bacteria</taxon>
        <taxon>Pseudomonadati</taxon>
        <taxon>Pseudomonadota</taxon>
        <taxon>Gammaproteobacteria</taxon>
        <taxon>Oceanospirillales</taxon>
        <taxon>Saccharospirillaceae</taxon>
        <taxon>Gynuella</taxon>
    </lineage>
</organism>
<proteinExistence type="predicted"/>
<reference evidence="1 2" key="1">
    <citation type="submission" date="2014-01" db="EMBL/GenBank/DDBJ databases">
        <title>Full genme sequencing of cellulolytic bacterium Gynuella sunshinyii YC6258T gen. nov., sp. nov.</title>
        <authorList>
            <person name="Khan H."/>
            <person name="Chung E.J."/>
            <person name="Chung Y.R."/>
        </authorList>
    </citation>
    <scope>NUCLEOTIDE SEQUENCE [LARGE SCALE GENOMIC DNA]</scope>
    <source>
        <strain evidence="1 2">YC6258</strain>
    </source>
</reference>
<dbReference type="KEGG" id="gsn:YC6258_02891"/>
<evidence type="ECO:0000313" key="2">
    <source>
        <dbReference type="Proteomes" id="UP000032266"/>
    </source>
</evidence>